<evidence type="ECO:0000256" key="1">
    <source>
        <dbReference type="ARBA" id="ARBA00023004"/>
    </source>
</evidence>
<organism evidence="3">
    <name type="scientific">Ignisphaera aggregans</name>
    <dbReference type="NCBI Taxonomy" id="334771"/>
    <lineage>
        <taxon>Archaea</taxon>
        <taxon>Thermoproteota</taxon>
        <taxon>Thermoprotei</taxon>
        <taxon>Desulfurococcales</taxon>
        <taxon>Desulfurococcaceae</taxon>
        <taxon>Ignisphaera</taxon>
    </lineage>
</organism>
<comment type="caution">
    <text evidence="3">The sequence shown here is derived from an EMBL/GenBank/DDBJ whole genome shotgun (WGS) entry which is preliminary data.</text>
</comment>
<evidence type="ECO:0000259" key="2">
    <source>
        <dbReference type="SMART" id="SM00899"/>
    </source>
</evidence>
<protein>
    <submittedName>
        <fullName evidence="3">Ferrous iron transport protein A</fullName>
    </submittedName>
</protein>
<dbReference type="EMBL" id="DSEU01000046">
    <property type="protein sequence ID" value="HEM67317.1"/>
    <property type="molecule type" value="Genomic_DNA"/>
</dbReference>
<accession>A0A7J2U4Q8</accession>
<feature type="domain" description="Ferrous iron transporter FeoA-like" evidence="2">
    <location>
        <begin position="19"/>
        <end position="92"/>
    </location>
</feature>
<dbReference type="PANTHER" id="PTHR43151">
    <property type="entry name" value="FEOA FAMILY PROTEIN"/>
    <property type="match status" value="1"/>
</dbReference>
<name>A0A7J2U4Q8_9CREN</name>
<dbReference type="InterPro" id="IPR053184">
    <property type="entry name" value="FeoA-like"/>
</dbReference>
<dbReference type="Pfam" id="PF04023">
    <property type="entry name" value="FeoA"/>
    <property type="match status" value="1"/>
</dbReference>
<dbReference type="InterPro" id="IPR038157">
    <property type="entry name" value="FeoA_core_dom"/>
</dbReference>
<dbReference type="InterPro" id="IPR008988">
    <property type="entry name" value="Transcriptional_repressor_C"/>
</dbReference>
<sequence>MNNPNNFQYIDLEARYMIIPLSKAPTNKIATIIQVNTGPGLKTRLLNMGFVNGAKLKVLENNGHHIVVALEGGSGRVVALSRGIAMKILVEVQN</sequence>
<dbReference type="PANTHER" id="PTHR43151:SF1">
    <property type="entry name" value="SSR2333 PROTEIN"/>
    <property type="match status" value="1"/>
</dbReference>
<evidence type="ECO:0000313" key="3">
    <source>
        <dbReference type="EMBL" id="HEM67317.1"/>
    </source>
</evidence>
<dbReference type="InterPro" id="IPR007167">
    <property type="entry name" value="Fe-transptr_FeoA-like"/>
</dbReference>
<dbReference type="AlphaFoldDB" id="A0A7J2U4Q8"/>
<gene>
    <name evidence="3" type="ORF">ENO26_07130</name>
</gene>
<proteinExistence type="predicted"/>
<keyword evidence="1" id="KW-0408">Iron</keyword>
<dbReference type="GO" id="GO:0046914">
    <property type="term" value="F:transition metal ion binding"/>
    <property type="evidence" value="ECO:0007669"/>
    <property type="project" value="InterPro"/>
</dbReference>
<dbReference type="SMART" id="SM00899">
    <property type="entry name" value="FeoA"/>
    <property type="match status" value="1"/>
</dbReference>
<reference evidence="3" key="1">
    <citation type="journal article" date="2020" name="mSystems">
        <title>Genome- and Community-Level Interaction Insights into Carbon Utilization and Element Cycling Functions of Hydrothermarchaeota in Hydrothermal Sediment.</title>
        <authorList>
            <person name="Zhou Z."/>
            <person name="Liu Y."/>
            <person name="Xu W."/>
            <person name="Pan J."/>
            <person name="Luo Z.H."/>
            <person name="Li M."/>
        </authorList>
    </citation>
    <scope>NUCLEOTIDE SEQUENCE [LARGE SCALE GENOMIC DNA]</scope>
    <source>
        <strain evidence="3">SpSt-125</strain>
    </source>
</reference>
<dbReference type="Gene3D" id="2.30.30.90">
    <property type="match status" value="1"/>
</dbReference>
<dbReference type="SUPFAM" id="SSF50037">
    <property type="entry name" value="C-terminal domain of transcriptional repressors"/>
    <property type="match status" value="1"/>
</dbReference>